<dbReference type="OrthoDB" id="205514at2759"/>
<comment type="subcellular location">
    <subcellularLocation>
        <location evidence="3">Nucleus</location>
    </subcellularLocation>
</comment>
<dbReference type="InterPro" id="IPR022312">
    <property type="entry name" value="DNA_pol_X"/>
</dbReference>
<reference evidence="17" key="1">
    <citation type="submission" date="2021-04" db="EMBL/GenBank/DDBJ databases">
        <authorList>
            <consortium name="Molecular Ecology Group"/>
        </authorList>
    </citation>
    <scope>NUCLEOTIDE SEQUENCE</scope>
</reference>
<dbReference type="InterPro" id="IPR027421">
    <property type="entry name" value="DNA_pol_lamdba_lyase_dom_sf"/>
</dbReference>
<evidence type="ECO:0000256" key="14">
    <source>
        <dbReference type="ARBA" id="ARBA00049244"/>
    </source>
</evidence>
<dbReference type="AlphaFoldDB" id="A0A8S3ZIB5"/>
<keyword evidence="10" id="KW-0548">Nucleotidyltransferase</keyword>
<evidence type="ECO:0000313" key="17">
    <source>
        <dbReference type="EMBL" id="CAG5127605.1"/>
    </source>
</evidence>
<dbReference type="Gene3D" id="3.40.50.10190">
    <property type="entry name" value="BRCT domain"/>
    <property type="match status" value="1"/>
</dbReference>
<dbReference type="GO" id="GO:0016829">
    <property type="term" value="F:lyase activity"/>
    <property type="evidence" value="ECO:0007669"/>
    <property type="project" value="UniProtKB-KW"/>
</dbReference>
<evidence type="ECO:0000256" key="4">
    <source>
        <dbReference type="ARBA" id="ARBA00012417"/>
    </source>
</evidence>
<dbReference type="GO" id="GO:0046872">
    <property type="term" value="F:metal ion binding"/>
    <property type="evidence" value="ECO:0007669"/>
    <property type="project" value="UniProtKB-KW"/>
</dbReference>
<dbReference type="SUPFAM" id="SSF47802">
    <property type="entry name" value="DNA polymerase beta, N-terminal domain-like"/>
    <property type="match status" value="1"/>
</dbReference>
<accession>A0A8S3ZIB5</accession>
<evidence type="ECO:0000256" key="6">
    <source>
        <dbReference type="ARBA" id="ARBA00022634"/>
    </source>
</evidence>
<keyword evidence="18" id="KW-1185">Reference proteome</keyword>
<feature type="domain" description="BRCT" evidence="16">
    <location>
        <begin position="47"/>
        <end position="108"/>
    </location>
</feature>
<dbReference type="PROSITE" id="PS50172">
    <property type="entry name" value="BRCT"/>
    <property type="match status" value="1"/>
</dbReference>
<keyword evidence="12" id="KW-0456">Lyase</keyword>
<dbReference type="InterPro" id="IPR010996">
    <property type="entry name" value="HHH_MUS81"/>
</dbReference>
<dbReference type="InterPro" id="IPR002054">
    <property type="entry name" value="DNA-dir_DNA_pol_X"/>
</dbReference>
<dbReference type="Proteomes" id="UP000678393">
    <property type="component" value="Unassembled WGS sequence"/>
</dbReference>
<comment type="caution">
    <text evidence="17">The sequence shown here is derived from an EMBL/GenBank/DDBJ whole genome shotgun (WGS) entry which is preliminary data.</text>
</comment>
<dbReference type="Gene3D" id="1.10.150.20">
    <property type="entry name" value="5' to 3' exonuclease, C-terminal subdomain"/>
    <property type="match status" value="1"/>
</dbReference>
<gene>
    <name evidence="17" type="ORF">CUNI_LOCUS13163</name>
</gene>
<dbReference type="InterPro" id="IPR002008">
    <property type="entry name" value="DNA_pol_X_beta-like"/>
</dbReference>
<evidence type="ECO:0000256" key="15">
    <source>
        <dbReference type="PIRSR" id="PIRSR000817-1"/>
    </source>
</evidence>
<dbReference type="Pfam" id="PF14716">
    <property type="entry name" value="HHH_8"/>
    <property type="match status" value="1"/>
</dbReference>
<dbReference type="PANTHER" id="PTHR11276:SF40">
    <property type="entry name" value="BRCT DOMAIN-CONTAINING PROTEIN"/>
    <property type="match status" value="1"/>
</dbReference>
<proteinExistence type="predicted"/>
<evidence type="ECO:0000256" key="8">
    <source>
        <dbReference type="ARBA" id="ARBA00022763"/>
    </source>
</evidence>
<dbReference type="InterPro" id="IPR028207">
    <property type="entry name" value="DNA_pol_B_palm_palm"/>
</dbReference>
<name>A0A8S3ZIB5_9EUPU</name>
<dbReference type="PROSITE" id="PS00522">
    <property type="entry name" value="DNA_POLYMERASE_X"/>
    <property type="match status" value="1"/>
</dbReference>
<dbReference type="SUPFAM" id="SSF81585">
    <property type="entry name" value="PsbU/PolX domain-like"/>
    <property type="match status" value="1"/>
</dbReference>
<dbReference type="InterPro" id="IPR018944">
    <property type="entry name" value="DNA_pol_lambd_fingers_domain"/>
</dbReference>
<evidence type="ECO:0000256" key="1">
    <source>
        <dbReference type="ARBA" id="ARBA00001936"/>
    </source>
</evidence>
<dbReference type="InterPro" id="IPR036420">
    <property type="entry name" value="BRCT_dom_sf"/>
</dbReference>
<evidence type="ECO:0000259" key="16">
    <source>
        <dbReference type="PROSITE" id="PS50172"/>
    </source>
</evidence>
<dbReference type="PANTHER" id="PTHR11276">
    <property type="entry name" value="DNA POLYMERASE TYPE-X FAMILY MEMBER"/>
    <property type="match status" value="1"/>
</dbReference>
<keyword evidence="9 15" id="KW-0460">Magnesium</keyword>
<dbReference type="PIRSF" id="PIRSF000817">
    <property type="entry name" value="DNA_NT"/>
    <property type="match status" value="1"/>
</dbReference>
<dbReference type="InterPro" id="IPR019843">
    <property type="entry name" value="DNA_pol-X_BS"/>
</dbReference>
<evidence type="ECO:0000256" key="13">
    <source>
        <dbReference type="ARBA" id="ARBA00023242"/>
    </source>
</evidence>
<dbReference type="Pfam" id="PF10391">
    <property type="entry name" value="DNA_pol_lambd_f"/>
    <property type="match status" value="1"/>
</dbReference>
<dbReference type="GO" id="GO:0006303">
    <property type="term" value="P:double-strand break repair via nonhomologous end joining"/>
    <property type="evidence" value="ECO:0007669"/>
    <property type="project" value="TreeGrafter"/>
</dbReference>
<keyword evidence="13" id="KW-0539">Nucleus</keyword>
<dbReference type="InterPro" id="IPR001726">
    <property type="entry name" value="TdT/Mu"/>
</dbReference>
<feature type="non-terminal residue" evidence="17">
    <location>
        <position position="1"/>
    </location>
</feature>
<comment type="catalytic activity">
    <reaction evidence="14">
        <text>DNA(n) + a 2'-deoxyribonucleoside 5'-triphosphate = DNA(n+1) + diphosphate</text>
        <dbReference type="Rhea" id="RHEA:22508"/>
        <dbReference type="Rhea" id="RHEA-COMP:17339"/>
        <dbReference type="Rhea" id="RHEA-COMP:17340"/>
        <dbReference type="ChEBI" id="CHEBI:33019"/>
        <dbReference type="ChEBI" id="CHEBI:61560"/>
        <dbReference type="ChEBI" id="CHEBI:173112"/>
        <dbReference type="EC" id="2.7.7.7"/>
    </reaction>
</comment>
<feature type="binding site" evidence="15">
    <location>
        <position position="288"/>
    </location>
    <ligand>
        <name>Mg(2+)</name>
        <dbReference type="ChEBI" id="CHEBI:18420"/>
    </ligand>
</feature>
<dbReference type="Pfam" id="PF14792">
    <property type="entry name" value="DNA_pol_B_palm"/>
    <property type="match status" value="1"/>
</dbReference>
<evidence type="ECO:0000256" key="5">
    <source>
        <dbReference type="ARBA" id="ARBA00016513"/>
    </source>
</evidence>
<protein>
    <recommendedName>
        <fullName evidence="5">DNA polymerase lambda</fullName>
        <ecNumber evidence="4">2.7.7.7</ecNumber>
    </recommendedName>
</protein>
<dbReference type="SUPFAM" id="SSF81301">
    <property type="entry name" value="Nucleotidyltransferase"/>
    <property type="match status" value="1"/>
</dbReference>
<dbReference type="Gene3D" id="3.30.460.10">
    <property type="entry name" value="Beta Polymerase, domain 2"/>
    <property type="match status" value="1"/>
</dbReference>
<dbReference type="InterPro" id="IPR043519">
    <property type="entry name" value="NT_sf"/>
</dbReference>
<comment type="cofactor">
    <cofactor evidence="1">
        <name>Mn(2+)</name>
        <dbReference type="ChEBI" id="CHEBI:29035"/>
    </cofactor>
</comment>
<dbReference type="GO" id="GO:0005634">
    <property type="term" value="C:nucleus"/>
    <property type="evidence" value="ECO:0007669"/>
    <property type="project" value="UniProtKB-SubCell"/>
</dbReference>
<keyword evidence="11" id="KW-0234">DNA repair</keyword>
<evidence type="ECO:0000256" key="12">
    <source>
        <dbReference type="ARBA" id="ARBA00023239"/>
    </source>
</evidence>
<dbReference type="Gene3D" id="1.10.150.110">
    <property type="entry name" value="DNA polymerase beta, N-terminal domain-like"/>
    <property type="match status" value="1"/>
</dbReference>
<dbReference type="PRINTS" id="PR00869">
    <property type="entry name" value="DNAPOLX"/>
</dbReference>
<dbReference type="GO" id="GO:0003677">
    <property type="term" value="F:DNA binding"/>
    <property type="evidence" value="ECO:0007669"/>
    <property type="project" value="InterPro"/>
</dbReference>
<comment type="cofactor">
    <cofactor evidence="2 15">
        <name>Mg(2+)</name>
        <dbReference type="ChEBI" id="CHEBI:18420"/>
    </cofactor>
</comment>
<dbReference type="InterPro" id="IPR001357">
    <property type="entry name" value="BRCT_dom"/>
</dbReference>
<dbReference type="SMART" id="SM00483">
    <property type="entry name" value="POLXc"/>
    <property type="match status" value="1"/>
</dbReference>
<sequence length="328" mass="36366">MALKPQIGGSIGASRDETAAIFVLPYKIQRKRLEDIKHSMLKKNIPLAKALDHTVTHIVTEFESLEQVEKQAAKDGLQLPTAACVVSMGWLVECLKASAVLPVEESHLFKKDALEVLQLHAELKDGSQDYSRALAFRRASCLLKSLPFEVRDPRQLSRLKDIGGHVLRVVTDILDNGSSKEVEDIVSSKWFQQMKMFTSIFGVGSATAKSWISKGWTTIEDVRGAGCPSSDWRVVWGLAFYEDLGCPVSRQEADTFVAIVHREAEAIWPGTIVTCVGGFRRGKEVGHDVDLLITHPREGEEVGLLPKLLSALAKRDLILIGHREKNSY</sequence>
<evidence type="ECO:0000256" key="7">
    <source>
        <dbReference type="ARBA" id="ARBA00022723"/>
    </source>
</evidence>
<evidence type="ECO:0000256" key="3">
    <source>
        <dbReference type="ARBA" id="ARBA00004123"/>
    </source>
</evidence>
<dbReference type="EC" id="2.7.7.7" evidence="4"/>
<keyword evidence="7 15" id="KW-0479">Metal-binding</keyword>
<keyword evidence="6" id="KW-0237">DNA synthesis</keyword>
<organism evidence="17 18">
    <name type="scientific">Candidula unifasciata</name>
    <dbReference type="NCBI Taxonomy" id="100452"/>
    <lineage>
        <taxon>Eukaryota</taxon>
        <taxon>Metazoa</taxon>
        <taxon>Spiralia</taxon>
        <taxon>Lophotrochozoa</taxon>
        <taxon>Mollusca</taxon>
        <taxon>Gastropoda</taxon>
        <taxon>Heterobranchia</taxon>
        <taxon>Euthyneura</taxon>
        <taxon>Panpulmonata</taxon>
        <taxon>Eupulmonata</taxon>
        <taxon>Stylommatophora</taxon>
        <taxon>Helicina</taxon>
        <taxon>Helicoidea</taxon>
        <taxon>Geomitridae</taxon>
        <taxon>Candidula</taxon>
    </lineage>
</organism>
<evidence type="ECO:0000313" key="18">
    <source>
        <dbReference type="Proteomes" id="UP000678393"/>
    </source>
</evidence>
<dbReference type="EMBL" id="CAJHNH020002746">
    <property type="protein sequence ID" value="CAG5127605.1"/>
    <property type="molecule type" value="Genomic_DNA"/>
</dbReference>
<feature type="binding site" evidence="15">
    <location>
        <position position="290"/>
    </location>
    <ligand>
        <name>Mg(2+)</name>
        <dbReference type="ChEBI" id="CHEBI:18420"/>
    </ligand>
</feature>
<dbReference type="GO" id="GO:0003887">
    <property type="term" value="F:DNA-directed DNA polymerase activity"/>
    <property type="evidence" value="ECO:0007669"/>
    <property type="project" value="UniProtKB-KW"/>
</dbReference>
<keyword evidence="10" id="KW-0239">DNA-directed DNA polymerase</keyword>
<evidence type="ECO:0000256" key="2">
    <source>
        <dbReference type="ARBA" id="ARBA00001946"/>
    </source>
</evidence>
<evidence type="ECO:0000256" key="11">
    <source>
        <dbReference type="ARBA" id="ARBA00023204"/>
    </source>
</evidence>
<dbReference type="SUPFAM" id="SSF52113">
    <property type="entry name" value="BRCT domain"/>
    <property type="match status" value="1"/>
</dbReference>
<evidence type="ECO:0000256" key="9">
    <source>
        <dbReference type="ARBA" id="ARBA00022842"/>
    </source>
</evidence>
<keyword evidence="10" id="KW-0808">Transferase</keyword>
<dbReference type="PRINTS" id="PR00870">
    <property type="entry name" value="DNAPOLXBETA"/>
</dbReference>
<evidence type="ECO:0000256" key="10">
    <source>
        <dbReference type="ARBA" id="ARBA00022932"/>
    </source>
</evidence>
<keyword evidence="8" id="KW-0227">DNA damage</keyword>